<sequence length="105" mass="11996">MVSQNSLTYLLVWCLIVWCVFGFFIHGRFKTFIYSSPSNFQSSNGNDVSQEEMLPTFDLDCTFTKKRAITQVKVAGHSLTYRPDTETPDIVNKSDANKQKETTDD</sequence>
<feature type="compositionally biased region" description="Basic and acidic residues" evidence="1">
    <location>
        <begin position="95"/>
        <end position="105"/>
    </location>
</feature>
<feature type="transmembrane region" description="Helical" evidence="2">
    <location>
        <begin position="6"/>
        <end position="25"/>
    </location>
</feature>
<dbReference type="AlphaFoldDB" id="A0A914V091"/>
<reference evidence="4" key="1">
    <citation type="submission" date="2022-11" db="UniProtKB">
        <authorList>
            <consortium name="WormBaseParasite"/>
        </authorList>
    </citation>
    <scope>IDENTIFICATION</scope>
</reference>
<evidence type="ECO:0000313" key="3">
    <source>
        <dbReference type="Proteomes" id="UP000887566"/>
    </source>
</evidence>
<protein>
    <submittedName>
        <fullName evidence="4">Secreted protein</fullName>
    </submittedName>
</protein>
<keyword evidence="2" id="KW-1133">Transmembrane helix</keyword>
<keyword evidence="2" id="KW-0812">Transmembrane</keyword>
<dbReference type="WBParaSite" id="PSAMB.scaffold14132size1992.g35878.t1">
    <property type="protein sequence ID" value="PSAMB.scaffold14132size1992.g35878.t1"/>
    <property type="gene ID" value="PSAMB.scaffold14132size1992.g35878"/>
</dbReference>
<proteinExistence type="predicted"/>
<name>A0A914V091_9BILA</name>
<evidence type="ECO:0000313" key="4">
    <source>
        <dbReference type="WBParaSite" id="PSAMB.scaffold14132size1992.g35878.t1"/>
    </source>
</evidence>
<keyword evidence="2" id="KW-0472">Membrane</keyword>
<feature type="region of interest" description="Disordered" evidence="1">
    <location>
        <begin position="80"/>
        <end position="105"/>
    </location>
</feature>
<organism evidence="3 4">
    <name type="scientific">Plectus sambesii</name>
    <dbReference type="NCBI Taxonomy" id="2011161"/>
    <lineage>
        <taxon>Eukaryota</taxon>
        <taxon>Metazoa</taxon>
        <taxon>Ecdysozoa</taxon>
        <taxon>Nematoda</taxon>
        <taxon>Chromadorea</taxon>
        <taxon>Plectida</taxon>
        <taxon>Plectina</taxon>
        <taxon>Plectoidea</taxon>
        <taxon>Plectidae</taxon>
        <taxon>Plectus</taxon>
    </lineage>
</organism>
<evidence type="ECO:0000256" key="2">
    <source>
        <dbReference type="SAM" id="Phobius"/>
    </source>
</evidence>
<evidence type="ECO:0000256" key="1">
    <source>
        <dbReference type="SAM" id="MobiDB-lite"/>
    </source>
</evidence>
<accession>A0A914V091</accession>
<dbReference type="Proteomes" id="UP000887566">
    <property type="component" value="Unplaced"/>
</dbReference>
<keyword evidence="3" id="KW-1185">Reference proteome</keyword>